<feature type="transmembrane region" description="Helical" evidence="18">
    <location>
        <begin position="76"/>
        <end position="93"/>
    </location>
</feature>
<dbReference type="GO" id="GO:0006869">
    <property type="term" value="P:lipid transport"/>
    <property type="evidence" value="ECO:0007669"/>
    <property type="project" value="UniProtKB-KW"/>
</dbReference>
<keyword evidence="7" id="KW-0677">Repeat</keyword>
<dbReference type="InterPro" id="IPR003593">
    <property type="entry name" value="AAA+_ATPase"/>
</dbReference>
<dbReference type="InterPro" id="IPR003439">
    <property type="entry name" value="ABC_transporter-like_ATP-bd"/>
</dbReference>
<feature type="transmembrane region" description="Helical" evidence="18">
    <location>
        <begin position="499"/>
        <end position="519"/>
    </location>
</feature>
<evidence type="ECO:0000256" key="14">
    <source>
        <dbReference type="ARBA" id="ARBA00034018"/>
    </source>
</evidence>
<dbReference type="InterPro" id="IPR050173">
    <property type="entry name" value="ABC_transporter_C-like"/>
</dbReference>
<evidence type="ECO:0000259" key="19">
    <source>
        <dbReference type="PROSITE" id="PS50893"/>
    </source>
</evidence>
<evidence type="ECO:0000256" key="11">
    <source>
        <dbReference type="ARBA" id="ARBA00022989"/>
    </source>
</evidence>
<keyword evidence="12" id="KW-0445">Lipid transport</keyword>
<feature type="transmembrane region" description="Helical" evidence="18">
    <location>
        <begin position="359"/>
        <end position="379"/>
    </location>
</feature>
<evidence type="ECO:0000256" key="13">
    <source>
        <dbReference type="ARBA" id="ARBA00023136"/>
    </source>
</evidence>
<dbReference type="PANTHER" id="PTHR24223">
    <property type="entry name" value="ATP-BINDING CASSETTE SUB-FAMILY C"/>
    <property type="match status" value="1"/>
</dbReference>
<dbReference type="EMBL" id="KT725593">
    <property type="protein sequence ID" value="AMB27078.1"/>
    <property type="molecule type" value="mRNA"/>
</dbReference>
<dbReference type="InterPro" id="IPR027417">
    <property type="entry name" value="P-loop_NTPase"/>
</dbReference>
<evidence type="ECO:0000256" key="2">
    <source>
        <dbReference type="ARBA" id="ARBA00004651"/>
    </source>
</evidence>
<dbReference type="PANTHER" id="PTHR24223:SF443">
    <property type="entry name" value="MULTIDRUG-RESISTANCE LIKE PROTEIN 1, ISOFORM I"/>
    <property type="match status" value="1"/>
</dbReference>
<feature type="transmembrane region" description="Helical" evidence="18">
    <location>
        <begin position="105"/>
        <end position="124"/>
    </location>
</feature>
<evidence type="ECO:0000256" key="8">
    <source>
        <dbReference type="ARBA" id="ARBA00022741"/>
    </source>
</evidence>
<dbReference type="SMART" id="SM00382">
    <property type="entry name" value="AAA"/>
    <property type="match status" value="2"/>
</dbReference>
<dbReference type="Pfam" id="PF00005">
    <property type="entry name" value="ABC_tran"/>
    <property type="match status" value="2"/>
</dbReference>
<accession>A0A0Y0I2I1</accession>
<proteinExistence type="evidence at transcript level"/>
<feature type="transmembrane region" description="Helical" evidence="18">
    <location>
        <begin position="174"/>
        <end position="191"/>
    </location>
</feature>
<keyword evidence="8" id="KW-0547">Nucleotide-binding</keyword>
<feature type="domain" description="ABC transmembrane type-1" evidence="20">
    <location>
        <begin position="360"/>
        <end position="642"/>
    </location>
</feature>
<keyword evidence="5" id="KW-1003">Cell membrane</keyword>
<dbReference type="FunFam" id="3.40.50.300:FF:000293">
    <property type="entry name" value="ATP binding cassette subfamily C member 1"/>
    <property type="match status" value="1"/>
</dbReference>
<dbReference type="FunFam" id="1.20.1560.10:FF:000001">
    <property type="entry name" value="ATP-binding cassette subfamily C member 1"/>
    <property type="match status" value="1"/>
</dbReference>
<evidence type="ECO:0000256" key="18">
    <source>
        <dbReference type="SAM" id="Phobius"/>
    </source>
</evidence>
<gene>
    <name evidence="21" type="primary">ABCC1beta</name>
</gene>
<evidence type="ECO:0000256" key="17">
    <source>
        <dbReference type="SAM" id="MobiDB-lite"/>
    </source>
</evidence>
<evidence type="ECO:0000259" key="20">
    <source>
        <dbReference type="PROSITE" id="PS50929"/>
    </source>
</evidence>
<feature type="transmembrane region" description="Helical" evidence="18">
    <location>
        <begin position="136"/>
        <end position="154"/>
    </location>
</feature>
<comment type="subcellular location">
    <subcellularLocation>
        <location evidence="2">Cell membrane</location>
        <topology evidence="2">Multi-pass membrane protein</topology>
    </subcellularLocation>
    <subcellularLocation>
        <location evidence="1">Vacuole membrane</location>
        <topology evidence="1">Multi-pass membrane protein</topology>
    </subcellularLocation>
</comment>
<dbReference type="SUPFAM" id="SSF52540">
    <property type="entry name" value="P-loop containing nucleoside triphosphate hydrolases"/>
    <property type="match status" value="2"/>
</dbReference>
<sequence length="1577" mass="176166">MAPNTSWVEFCGSDLWDPSLLNASVPDVTPCFQETVLSWIPSAFLVLITPFYLLFMKHNDRGFIPISKLHKAKLSLGLLLILLPVLDVCKGISDMMQTDGDLPAVYLVTPAVLAITMVVALILIHVERMKGQQSSGVLFIFYLISILCAVAEFHSKAINAKDQGSEDAFRYVTFYLYFFLLIGQLVLVTFADQMPYNSPDIAETNPCPEARASFLSVITFWWFTSMVIKGYKKSLEKADLWSLLTRDKASRVVPEFESSWLKEVHRVNQSKHSAYSQASLNHPHGDGGQKYAMTELDPDGKSPNGINTKVYRPPTTDPSSKGNIDGYTQALAVPQVEFIDSSSKASLFRAVAMRYGEKFLVAVLLKFIHDCLLFVNPQILRLLINFTEDHTIWQWRGFFYAGVMLMISMFNSTLLHQYFHRCFIVGMHLRSAIIGVVYRKSLQLSSAARKGATVGEIVNLMSVDAQRFMDLCTYLNMLWSGPFQISVALYFLWQTLGPSVLAGLGVMILLIPLNALVATQARKLQVKQMQYKDARIKLMSEVLSGIKVLKLYAWEESFQSKILTIRDKELKVLRLAAYLNAFTSFTWTCAPVLVSVTTFAVYVISDENNILDAEKAFVSIALFNILRFPLSIMPNLISNMVQTSVSLKRLEKFLKNEQLDPQNVDHFNMPGHSITVDSGHFTWDREEKTTLTNINLDIKQGSLVAVVGQVGCGKSSLLSALLGEMEKVDGKVFVQGSVAYVPQQAWIQNATLRSNIVFSGDLHVTKYKHVIQSCALARDLVVLPGGDMTEIGEKGINLSGGQKQRVSLARAVYANTDLYLLDDPLSAVDAHVAKHIFGHVIGPQGLLKNKTRILVTHGISFLPQVDQIIVMIDGSVSEIGSYQDLLDQNGAFAEFLRNYSQDADEKEDEDEEEEEEEEDIPVNISLEDLTEDREPTRNLEPLRGKARKLSKGIEAISQYDIFNTPSKKTDHVMKTEAYDEVVMGDTEEKIIRAEKAKLGNVKLTVFWAYIRSIGVFLSTVIVALYMLFNVTSVAGNLWLSRWSNEPLVNGTQPDSVRDRYLTVYALLGLTQGLVITTACFLLYAGGVIASRYLHSLLLTNILRCPMSFYDTTLKGALLNCFAKETDEIDVGIPIKIRSFLDCLLRVVTVLAVISYSTPWFMIIIPPLGIIYYIVQRFYICTSRQLKRLESVSRSPIYSHFSETIVGTSTIRAYQRQQDFIKHNEQLIDNNHITYYPNIISNRWLALRLECVGNCIVFFAALFAVIGRSNLSSGIVGLSISYALQITQTLNWMVRMTSELETNIVSVERVKEYSEAPTEAAAIVADNRPAESWPDEGKVEFINYSTRYREGLDLVIKGINFTVKPGEKVGVVGRTGAGKSSLTMALFRIIEPAEGHIEIDGVDISLIGLKDLRSKITIIPQDPVLFAGPLRMNLDPFESYTDDEVWLALRLSHLATFISSLPEGLQYECAEGGENLSVGQRQLICLARALLRKSKILVLDEATAAVDLETDDLIQTTIRTEFAECTVITIAHRINTIMDSTRILVMDGGEIAEFDTPTELLTSGGIFYTMAKDAGLTS</sequence>
<dbReference type="GO" id="GO:0005774">
    <property type="term" value="C:vacuolar membrane"/>
    <property type="evidence" value="ECO:0007669"/>
    <property type="project" value="UniProtKB-SubCell"/>
</dbReference>
<comment type="catalytic activity">
    <reaction evidence="15">
        <text>leukotriene C4(in) + ATP + H2O = leukotriene C4(out) + ADP + phosphate + H(+)</text>
        <dbReference type="Rhea" id="RHEA:38963"/>
        <dbReference type="ChEBI" id="CHEBI:15377"/>
        <dbReference type="ChEBI" id="CHEBI:15378"/>
        <dbReference type="ChEBI" id="CHEBI:30616"/>
        <dbReference type="ChEBI" id="CHEBI:43474"/>
        <dbReference type="ChEBI" id="CHEBI:57973"/>
        <dbReference type="ChEBI" id="CHEBI:456216"/>
    </reaction>
    <physiologicalReaction direction="left-to-right" evidence="15">
        <dbReference type="Rhea" id="RHEA:38964"/>
    </physiologicalReaction>
</comment>
<evidence type="ECO:0000256" key="7">
    <source>
        <dbReference type="ARBA" id="ARBA00022737"/>
    </source>
</evidence>
<evidence type="ECO:0000256" key="1">
    <source>
        <dbReference type="ARBA" id="ARBA00004128"/>
    </source>
</evidence>
<dbReference type="InterPro" id="IPR011527">
    <property type="entry name" value="ABC1_TM_dom"/>
</dbReference>
<dbReference type="GO" id="GO:0005524">
    <property type="term" value="F:ATP binding"/>
    <property type="evidence" value="ECO:0007669"/>
    <property type="project" value="UniProtKB-KW"/>
</dbReference>
<keyword evidence="9 21" id="KW-0067">ATP-binding</keyword>
<dbReference type="GO" id="GO:0008559">
    <property type="term" value="F:ABC-type xenobiotic transporter activity"/>
    <property type="evidence" value="ECO:0007669"/>
    <property type="project" value="UniProtKB-EC"/>
</dbReference>
<feature type="domain" description="ABC transporter" evidence="19">
    <location>
        <begin position="674"/>
        <end position="898"/>
    </location>
</feature>
<evidence type="ECO:0000256" key="16">
    <source>
        <dbReference type="ARBA" id="ARBA00047576"/>
    </source>
</evidence>
<feature type="compositionally biased region" description="Acidic residues" evidence="17">
    <location>
        <begin position="902"/>
        <end position="920"/>
    </location>
</feature>
<feature type="transmembrane region" description="Helical" evidence="18">
    <location>
        <begin position="36"/>
        <end position="55"/>
    </location>
</feature>
<keyword evidence="10" id="KW-1278">Translocase</keyword>
<dbReference type="SUPFAM" id="SSF90123">
    <property type="entry name" value="ABC transporter transmembrane region"/>
    <property type="match status" value="2"/>
</dbReference>
<feature type="transmembrane region" description="Helical" evidence="18">
    <location>
        <begin position="1005"/>
        <end position="1028"/>
    </location>
</feature>
<comment type="catalytic activity">
    <reaction evidence="14">
        <text>ATP + H2O + xenobioticSide 1 = ADP + phosphate + xenobioticSide 2.</text>
        <dbReference type="EC" id="7.6.2.2"/>
    </reaction>
</comment>
<dbReference type="Gene3D" id="3.40.50.300">
    <property type="entry name" value="P-loop containing nucleotide triphosphate hydrolases"/>
    <property type="match status" value="2"/>
</dbReference>
<reference evidence="21" key="1">
    <citation type="submission" date="2015-09" db="EMBL/GenBank/DDBJ databases">
        <title>Functional characterization of a sea urchin ABCC1beta splice variant.</title>
        <authorList>
            <person name="Tufan G."/>
            <person name="Lauren S.E."/>
            <person name="Joseph C."/>
            <person name="Reitzel A."/>
            <person name="Moy G.W."/>
            <person name="Amro H."/>
        </authorList>
    </citation>
    <scope>NUCLEOTIDE SEQUENCE</scope>
</reference>
<dbReference type="Pfam" id="PF00664">
    <property type="entry name" value="ABC_membrane"/>
    <property type="match status" value="2"/>
</dbReference>
<evidence type="ECO:0000256" key="12">
    <source>
        <dbReference type="ARBA" id="ARBA00023055"/>
    </source>
</evidence>
<feature type="transmembrane region" description="Helical" evidence="18">
    <location>
        <begin position="575"/>
        <end position="604"/>
    </location>
</feature>
<dbReference type="Gene3D" id="1.20.1560.10">
    <property type="entry name" value="ABC transporter type 1, transmembrane domain"/>
    <property type="match status" value="2"/>
</dbReference>
<evidence type="ECO:0000256" key="4">
    <source>
        <dbReference type="ARBA" id="ARBA00022448"/>
    </source>
</evidence>
<dbReference type="PROSITE" id="PS50929">
    <property type="entry name" value="ABC_TM1F"/>
    <property type="match status" value="2"/>
</dbReference>
<dbReference type="PROSITE" id="PS00211">
    <property type="entry name" value="ABC_TRANSPORTER_1"/>
    <property type="match status" value="2"/>
</dbReference>
<feature type="region of interest" description="Disordered" evidence="17">
    <location>
        <begin position="275"/>
        <end position="323"/>
    </location>
</feature>
<evidence type="ECO:0000256" key="9">
    <source>
        <dbReference type="ARBA" id="ARBA00022840"/>
    </source>
</evidence>
<dbReference type="CDD" id="cd18603">
    <property type="entry name" value="ABC_6TM_MRP1_2_3_6_D2_like"/>
    <property type="match status" value="1"/>
</dbReference>
<feature type="transmembrane region" description="Helical" evidence="18">
    <location>
        <begin position="1063"/>
        <end position="1084"/>
    </location>
</feature>
<evidence type="ECO:0000256" key="10">
    <source>
        <dbReference type="ARBA" id="ARBA00022967"/>
    </source>
</evidence>
<dbReference type="GO" id="GO:0016887">
    <property type="term" value="F:ATP hydrolysis activity"/>
    <property type="evidence" value="ECO:0007669"/>
    <property type="project" value="InterPro"/>
</dbReference>
<keyword evidence="4" id="KW-0813">Transport</keyword>
<dbReference type="InterPro" id="IPR036640">
    <property type="entry name" value="ABC1_TM_sf"/>
</dbReference>
<dbReference type="GO" id="GO:0005886">
    <property type="term" value="C:plasma membrane"/>
    <property type="evidence" value="ECO:0007669"/>
    <property type="project" value="UniProtKB-SubCell"/>
</dbReference>
<dbReference type="InterPro" id="IPR005292">
    <property type="entry name" value="MRP"/>
</dbReference>
<dbReference type="FunFam" id="1.20.1560.10:FF:000007">
    <property type="entry name" value="ATP-binding cassette subfamily C member 1"/>
    <property type="match status" value="1"/>
</dbReference>
<comment type="similarity">
    <text evidence="3">Belongs to the ABC transporter superfamily. ABCC family. Conjugate transporter (TC 3.A.1.208) subfamily.</text>
</comment>
<evidence type="ECO:0000313" key="21">
    <source>
        <dbReference type="EMBL" id="AMB27078.1"/>
    </source>
</evidence>
<dbReference type="InterPro" id="IPR056227">
    <property type="entry name" value="TMD0_ABC"/>
</dbReference>
<evidence type="ECO:0000256" key="6">
    <source>
        <dbReference type="ARBA" id="ARBA00022692"/>
    </source>
</evidence>
<dbReference type="CDD" id="cd18595">
    <property type="entry name" value="ABC_6TM_MRP1_2_3_6_D1_like"/>
    <property type="match status" value="1"/>
</dbReference>
<evidence type="ECO:0000256" key="5">
    <source>
        <dbReference type="ARBA" id="ARBA00022475"/>
    </source>
</evidence>
<keyword evidence="6 18" id="KW-0812">Transmembrane</keyword>
<dbReference type="PROSITE" id="PS50893">
    <property type="entry name" value="ABC_TRANSPORTER_2"/>
    <property type="match status" value="2"/>
</dbReference>
<protein>
    <submittedName>
        <fullName evidence="21">ATP-binding cassette transporter subfamily C member 1beta</fullName>
    </submittedName>
</protein>
<name>A0A0Y0I2I1_STRPU</name>
<feature type="transmembrane region" description="Helical" evidence="18">
    <location>
        <begin position="1159"/>
        <end position="1179"/>
    </location>
</feature>
<feature type="transmembrane region" description="Helical" evidence="18">
    <location>
        <begin position="399"/>
        <end position="419"/>
    </location>
</feature>
<dbReference type="InterPro" id="IPR017871">
    <property type="entry name" value="ABC_transporter-like_CS"/>
</dbReference>
<dbReference type="Pfam" id="PF24357">
    <property type="entry name" value="TMD0_ABC"/>
    <property type="match status" value="1"/>
</dbReference>
<evidence type="ECO:0000256" key="15">
    <source>
        <dbReference type="ARBA" id="ARBA00047523"/>
    </source>
</evidence>
<feature type="transmembrane region" description="Helical" evidence="18">
    <location>
        <begin position="471"/>
        <end position="493"/>
    </location>
</feature>
<keyword evidence="11 18" id="KW-1133">Transmembrane helix</keyword>
<feature type="domain" description="ABC transmembrane type-1" evidence="20">
    <location>
        <begin position="1020"/>
        <end position="1301"/>
    </location>
</feature>
<comment type="catalytic activity">
    <reaction evidence="16">
        <text>17beta-estradiol 17-O-(beta-D-glucuronate)(in) + ATP + H2O = 17beta-estradiol 17-O-(beta-D-glucuronate)(out) + ADP + phosphate + H(+)</text>
        <dbReference type="Rhea" id="RHEA:60128"/>
        <dbReference type="ChEBI" id="CHEBI:15377"/>
        <dbReference type="ChEBI" id="CHEBI:15378"/>
        <dbReference type="ChEBI" id="CHEBI:30616"/>
        <dbReference type="ChEBI" id="CHEBI:43474"/>
        <dbReference type="ChEBI" id="CHEBI:82961"/>
        <dbReference type="ChEBI" id="CHEBI:456216"/>
    </reaction>
    <physiologicalReaction direction="left-to-right" evidence="16">
        <dbReference type="Rhea" id="RHEA:60129"/>
    </physiologicalReaction>
</comment>
<feature type="domain" description="ABC transporter" evidence="19">
    <location>
        <begin position="1338"/>
        <end position="1572"/>
    </location>
</feature>
<feature type="transmembrane region" description="Helical" evidence="18">
    <location>
        <begin position="1244"/>
        <end position="1265"/>
    </location>
</feature>
<feature type="region of interest" description="Disordered" evidence="17">
    <location>
        <begin position="902"/>
        <end position="935"/>
    </location>
</feature>
<organism evidence="21">
    <name type="scientific">Strongylocentrotus purpuratus</name>
    <name type="common">Purple sea urchin</name>
    <dbReference type="NCBI Taxonomy" id="7668"/>
    <lineage>
        <taxon>Eukaryota</taxon>
        <taxon>Metazoa</taxon>
        <taxon>Echinodermata</taxon>
        <taxon>Eleutherozoa</taxon>
        <taxon>Echinozoa</taxon>
        <taxon>Echinoidea</taxon>
        <taxon>Euechinoidea</taxon>
        <taxon>Echinacea</taxon>
        <taxon>Camarodonta</taxon>
        <taxon>Echinidea</taxon>
        <taxon>Strongylocentrotidae</taxon>
        <taxon>Strongylocentrotus</taxon>
    </lineage>
</organism>
<evidence type="ECO:0000256" key="3">
    <source>
        <dbReference type="ARBA" id="ARBA00009726"/>
    </source>
</evidence>
<dbReference type="CDD" id="cd03244">
    <property type="entry name" value="ABCC_MRP_domain2"/>
    <property type="match status" value="1"/>
</dbReference>
<dbReference type="NCBIfam" id="TIGR00957">
    <property type="entry name" value="MRP_assoc_pro"/>
    <property type="match status" value="1"/>
</dbReference>
<dbReference type="CDD" id="cd03250">
    <property type="entry name" value="ABCC_MRP_domain1"/>
    <property type="match status" value="1"/>
</dbReference>
<keyword evidence="13 18" id="KW-0472">Membrane</keyword>
<dbReference type="FunFam" id="3.40.50.300:FF:000074">
    <property type="entry name" value="Multidrug resistance-associated protein 5 isoform 1"/>
    <property type="match status" value="1"/>
</dbReference>